<keyword evidence="1" id="KW-0812">Transmembrane</keyword>
<comment type="caution">
    <text evidence="2">The sequence shown here is derived from an EMBL/GenBank/DDBJ whole genome shotgun (WGS) entry which is preliminary data.</text>
</comment>
<reference evidence="2" key="1">
    <citation type="journal article" date="2015" name="Nature">
        <title>Complex archaea that bridge the gap between prokaryotes and eukaryotes.</title>
        <authorList>
            <person name="Spang A."/>
            <person name="Saw J.H."/>
            <person name="Jorgensen S.L."/>
            <person name="Zaremba-Niedzwiedzka K."/>
            <person name="Martijn J."/>
            <person name="Lind A.E."/>
            <person name="van Eijk R."/>
            <person name="Schleper C."/>
            <person name="Guy L."/>
            <person name="Ettema T.J."/>
        </authorList>
    </citation>
    <scope>NUCLEOTIDE SEQUENCE</scope>
</reference>
<accession>A0A0F9UWK4</accession>
<feature type="transmembrane region" description="Helical" evidence="1">
    <location>
        <begin position="35"/>
        <end position="53"/>
    </location>
</feature>
<protein>
    <submittedName>
        <fullName evidence="2">Uncharacterized protein</fullName>
    </submittedName>
</protein>
<dbReference type="AlphaFoldDB" id="A0A0F9UWK4"/>
<sequence length="59" mass="6444">MSDNQNAIWTWPIVLAVLVASGLISALVSNSWGDIWSWLALGFPVGVMTFFACRRSSIS</sequence>
<name>A0A0F9UWK4_9ZZZZ</name>
<proteinExistence type="predicted"/>
<organism evidence="2">
    <name type="scientific">marine sediment metagenome</name>
    <dbReference type="NCBI Taxonomy" id="412755"/>
    <lineage>
        <taxon>unclassified sequences</taxon>
        <taxon>metagenomes</taxon>
        <taxon>ecological metagenomes</taxon>
    </lineage>
</organism>
<gene>
    <name evidence="2" type="ORF">LCGC14_0480440</name>
</gene>
<dbReference type="EMBL" id="LAZR01000521">
    <property type="protein sequence ID" value="KKN65571.1"/>
    <property type="molecule type" value="Genomic_DNA"/>
</dbReference>
<keyword evidence="1" id="KW-1133">Transmembrane helix</keyword>
<evidence type="ECO:0000256" key="1">
    <source>
        <dbReference type="SAM" id="Phobius"/>
    </source>
</evidence>
<feature type="transmembrane region" description="Helical" evidence="1">
    <location>
        <begin position="7"/>
        <end position="29"/>
    </location>
</feature>
<evidence type="ECO:0000313" key="2">
    <source>
        <dbReference type="EMBL" id="KKN65571.1"/>
    </source>
</evidence>
<keyword evidence="1" id="KW-0472">Membrane</keyword>